<dbReference type="PANTHER" id="PTHR45436:SF5">
    <property type="entry name" value="SENSOR HISTIDINE KINASE TRCS"/>
    <property type="match status" value="1"/>
</dbReference>
<evidence type="ECO:0000256" key="11">
    <source>
        <dbReference type="ARBA" id="ARBA00023136"/>
    </source>
</evidence>
<comment type="cofactor">
    <cofactor evidence="2">
        <name>a divalent metal cation</name>
        <dbReference type="ChEBI" id="CHEBI:60240"/>
    </cofactor>
</comment>
<dbReference type="InterPro" id="IPR003661">
    <property type="entry name" value="HisK_dim/P_dom"/>
</dbReference>
<dbReference type="InterPro" id="IPR003660">
    <property type="entry name" value="HAMP_dom"/>
</dbReference>
<dbReference type="AlphaFoldDB" id="A0A166IKM9"/>
<dbReference type="CDD" id="cd00082">
    <property type="entry name" value="HisKA"/>
    <property type="match status" value="1"/>
</dbReference>
<protein>
    <recommendedName>
        <fullName evidence="4">histidine kinase</fullName>
        <ecNumber evidence="4">2.7.13.3</ecNumber>
    </recommendedName>
</protein>
<dbReference type="Gene3D" id="3.30.565.10">
    <property type="entry name" value="Histidine kinase-like ATPase, C-terminal domain"/>
    <property type="match status" value="1"/>
</dbReference>
<accession>A0A166IKM9</accession>
<dbReference type="Pfam" id="PF02518">
    <property type="entry name" value="HATPase_c"/>
    <property type="match status" value="1"/>
</dbReference>
<keyword evidence="9" id="KW-1133">Transmembrane helix</keyword>
<dbReference type="InterPro" id="IPR036097">
    <property type="entry name" value="HisK_dim/P_sf"/>
</dbReference>
<dbReference type="CDD" id="cd06225">
    <property type="entry name" value="HAMP"/>
    <property type="match status" value="1"/>
</dbReference>
<dbReference type="PROSITE" id="PS50885">
    <property type="entry name" value="HAMP"/>
    <property type="match status" value="1"/>
</dbReference>
<evidence type="ECO:0000256" key="7">
    <source>
        <dbReference type="ARBA" id="ARBA00022692"/>
    </source>
</evidence>
<dbReference type="SMART" id="SM00388">
    <property type="entry name" value="HisKA"/>
    <property type="match status" value="1"/>
</dbReference>
<dbReference type="RefSeq" id="WP_068207669.1">
    <property type="nucleotide sequence ID" value="NZ_CP047186.1"/>
</dbReference>
<dbReference type="InterPro" id="IPR050428">
    <property type="entry name" value="TCS_sensor_his_kinase"/>
</dbReference>
<name>A0A166IKM9_9MICO</name>
<dbReference type="GO" id="GO:0000155">
    <property type="term" value="F:phosphorelay sensor kinase activity"/>
    <property type="evidence" value="ECO:0007669"/>
    <property type="project" value="InterPro"/>
</dbReference>
<evidence type="ECO:0000313" key="13">
    <source>
        <dbReference type="Proteomes" id="UP000076717"/>
    </source>
</evidence>
<dbReference type="InterPro" id="IPR036890">
    <property type="entry name" value="HATPase_C_sf"/>
</dbReference>
<dbReference type="SMART" id="SM00387">
    <property type="entry name" value="HATPase_c"/>
    <property type="match status" value="1"/>
</dbReference>
<dbReference type="GO" id="GO:0005509">
    <property type="term" value="F:calcium ion binding"/>
    <property type="evidence" value="ECO:0007669"/>
    <property type="project" value="UniProtKB-ARBA"/>
</dbReference>
<evidence type="ECO:0000256" key="4">
    <source>
        <dbReference type="ARBA" id="ARBA00012438"/>
    </source>
</evidence>
<comment type="catalytic activity">
    <reaction evidence="1">
        <text>ATP + protein L-histidine = ADP + protein N-phospho-L-histidine.</text>
        <dbReference type="EC" id="2.7.13.3"/>
    </reaction>
</comment>
<proteinExistence type="predicted"/>
<dbReference type="InterPro" id="IPR005467">
    <property type="entry name" value="His_kinase_dom"/>
</dbReference>
<dbReference type="Proteomes" id="UP000076717">
    <property type="component" value="Unassembled WGS sequence"/>
</dbReference>
<dbReference type="PRINTS" id="PR00344">
    <property type="entry name" value="BCTRLSENSOR"/>
</dbReference>
<evidence type="ECO:0000256" key="3">
    <source>
        <dbReference type="ARBA" id="ARBA00004236"/>
    </source>
</evidence>
<comment type="subcellular location">
    <subcellularLocation>
        <location evidence="3">Cell membrane</location>
    </subcellularLocation>
</comment>
<dbReference type="EMBL" id="LIIN01000005">
    <property type="protein sequence ID" value="KZX22535.1"/>
    <property type="molecule type" value="Genomic_DNA"/>
</dbReference>
<dbReference type="PATRIC" id="fig|1671680.3.peg.321"/>
<keyword evidence="10" id="KW-0902">Two-component regulatory system</keyword>
<dbReference type="SUPFAM" id="SSF55874">
    <property type="entry name" value="ATPase domain of HSP90 chaperone/DNA topoisomerase II/histidine kinase"/>
    <property type="match status" value="1"/>
</dbReference>
<dbReference type="InterPro" id="IPR003594">
    <property type="entry name" value="HATPase_dom"/>
</dbReference>
<evidence type="ECO:0000256" key="8">
    <source>
        <dbReference type="ARBA" id="ARBA00022777"/>
    </source>
</evidence>
<keyword evidence="8 12" id="KW-0418">Kinase</keyword>
<dbReference type="SUPFAM" id="SSF47384">
    <property type="entry name" value="Homodimeric domain of signal transducing histidine kinase"/>
    <property type="match status" value="1"/>
</dbReference>
<evidence type="ECO:0000313" key="12">
    <source>
        <dbReference type="EMBL" id="KZX22535.1"/>
    </source>
</evidence>
<keyword evidence="13" id="KW-1185">Reference proteome</keyword>
<keyword evidence="11" id="KW-0472">Membrane</keyword>
<keyword evidence="5" id="KW-0597">Phosphoprotein</keyword>
<dbReference type="FunFam" id="1.10.287.130:FF:000001">
    <property type="entry name" value="Two-component sensor histidine kinase"/>
    <property type="match status" value="1"/>
</dbReference>
<dbReference type="EC" id="2.7.13.3" evidence="4"/>
<gene>
    <name evidence="12" type="primary">tcrY_1</name>
    <name evidence="12" type="ORF">ACH61_00301</name>
</gene>
<evidence type="ECO:0000256" key="2">
    <source>
        <dbReference type="ARBA" id="ARBA00001968"/>
    </source>
</evidence>
<keyword evidence="7" id="KW-0812">Transmembrane</keyword>
<reference evidence="12 13" key="1">
    <citation type="submission" date="2015-08" db="EMBL/GenBank/DDBJ databases">
        <title>Draft Genome Sequence of Rathayibacter sp. Strain VKM Ac-2596 Isolated from Leaf Gall Induced by Plant-Parasitic Nematodes.</title>
        <authorList>
            <person name="Vasilenko O.V."/>
            <person name="Starodumova I.P."/>
            <person name="Tarlachkov S.V."/>
            <person name="Dorofeeva L.V."/>
            <person name="Evtushenko L.I."/>
        </authorList>
    </citation>
    <scope>NUCLEOTIDE SEQUENCE [LARGE SCALE GENOMIC DNA]</scope>
    <source>
        <strain evidence="12 13">VKM Ac-2596</strain>
    </source>
</reference>
<dbReference type="Pfam" id="PF00512">
    <property type="entry name" value="HisKA"/>
    <property type="match status" value="1"/>
</dbReference>
<dbReference type="Gene3D" id="1.10.287.130">
    <property type="match status" value="1"/>
</dbReference>
<comment type="caution">
    <text evidence="12">The sequence shown here is derived from an EMBL/GenBank/DDBJ whole genome shotgun (WGS) entry which is preliminary data.</text>
</comment>
<dbReference type="PANTHER" id="PTHR45436">
    <property type="entry name" value="SENSOR HISTIDINE KINASE YKOH"/>
    <property type="match status" value="1"/>
</dbReference>
<dbReference type="GO" id="GO:0005886">
    <property type="term" value="C:plasma membrane"/>
    <property type="evidence" value="ECO:0007669"/>
    <property type="project" value="UniProtKB-SubCell"/>
</dbReference>
<dbReference type="SMART" id="SM00304">
    <property type="entry name" value="HAMP"/>
    <property type="match status" value="1"/>
</dbReference>
<keyword evidence="6 12" id="KW-0808">Transferase</keyword>
<dbReference type="PROSITE" id="PS50109">
    <property type="entry name" value="HIS_KIN"/>
    <property type="match status" value="1"/>
</dbReference>
<dbReference type="Pfam" id="PF00672">
    <property type="entry name" value="HAMP"/>
    <property type="match status" value="1"/>
</dbReference>
<evidence type="ECO:0000256" key="9">
    <source>
        <dbReference type="ARBA" id="ARBA00022989"/>
    </source>
</evidence>
<evidence type="ECO:0000256" key="6">
    <source>
        <dbReference type="ARBA" id="ARBA00022679"/>
    </source>
</evidence>
<sequence>MTLPGRPTFGDFATRSALRNSRSGRRAPWTLRRRMVVAVVALVAVTAGIVGTVSVVSLRHILYESTDTALAQSLKRLQKFDGPSPYVGASGIERATTCPGSSYGSGPSQNLSTITAARGEDGSFTGAYIDRDGACQQFAEEPDSVLTAAVDAGGATTTIDLGDVLGQYRVRATVIDGEVVVVGVPLGDVTDTLASLSWAVVVVVLLAMLVVALLAMAIIRVALRPLERVEATATRVAELPLERGEVELVERVPEEDADTRTEVGRVGAAFNRMLDHVTGALESRQASENKVRQFVADASHELRTPLAAIRGYAELPRRGEVELPETAAYSLDRIEWAATRMTSLVEDLLLLARLDEGRDLEKAPVDLTLLLIDAVSDAHAAGPDHEWDLELPEEPIEIRGDDFRLHQVVGNLLRNAAVHTPPGTRVVAALAEGRSAGRPIAVVTVTDSGPGIAPELMPRLFERFARGDSSRARTTGSTGLGLAIVAAVVDAHGGRVLVDSEPGRTSFRVELPAG</sequence>
<dbReference type="InterPro" id="IPR004358">
    <property type="entry name" value="Sig_transdc_His_kin-like_C"/>
</dbReference>
<dbReference type="CDD" id="cd00075">
    <property type="entry name" value="HATPase"/>
    <property type="match status" value="1"/>
</dbReference>
<evidence type="ECO:0000256" key="1">
    <source>
        <dbReference type="ARBA" id="ARBA00000085"/>
    </source>
</evidence>
<organism evidence="12 13">
    <name type="scientific">Rathayibacter tanaceti</name>
    <dbReference type="NCBI Taxonomy" id="1671680"/>
    <lineage>
        <taxon>Bacteria</taxon>
        <taxon>Bacillati</taxon>
        <taxon>Actinomycetota</taxon>
        <taxon>Actinomycetes</taxon>
        <taxon>Micrococcales</taxon>
        <taxon>Microbacteriaceae</taxon>
        <taxon>Rathayibacter</taxon>
    </lineage>
</organism>
<dbReference type="FunFam" id="3.30.565.10:FF:000006">
    <property type="entry name" value="Sensor histidine kinase WalK"/>
    <property type="match status" value="1"/>
</dbReference>
<evidence type="ECO:0000256" key="5">
    <source>
        <dbReference type="ARBA" id="ARBA00022553"/>
    </source>
</evidence>
<evidence type="ECO:0000256" key="10">
    <source>
        <dbReference type="ARBA" id="ARBA00023012"/>
    </source>
</evidence>
<dbReference type="Gene3D" id="6.10.340.10">
    <property type="match status" value="1"/>
</dbReference>